<feature type="compositionally biased region" description="Basic and acidic residues" evidence="1">
    <location>
        <begin position="111"/>
        <end position="136"/>
    </location>
</feature>
<evidence type="ECO:0000256" key="1">
    <source>
        <dbReference type="SAM" id="MobiDB-lite"/>
    </source>
</evidence>
<gene>
    <name evidence="2" type="ORF">TNIN_483961</name>
</gene>
<dbReference type="OrthoDB" id="10607007at2759"/>
<proteinExistence type="predicted"/>
<feature type="compositionally biased region" description="Basic and acidic residues" evidence="1">
    <location>
        <begin position="77"/>
        <end position="88"/>
    </location>
</feature>
<reference evidence="2" key="1">
    <citation type="submission" date="2020-08" db="EMBL/GenBank/DDBJ databases">
        <title>Multicomponent nature underlies the extraordinary mechanical properties of spider dragline silk.</title>
        <authorList>
            <person name="Kono N."/>
            <person name="Nakamura H."/>
            <person name="Mori M."/>
            <person name="Yoshida Y."/>
            <person name="Ohtoshi R."/>
            <person name="Malay A.D."/>
            <person name="Moran D.A.P."/>
            <person name="Tomita M."/>
            <person name="Numata K."/>
            <person name="Arakawa K."/>
        </authorList>
    </citation>
    <scope>NUCLEOTIDE SEQUENCE</scope>
</reference>
<feature type="region of interest" description="Disordered" evidence="1">
    <location>
        <begin position="185"/>
        <end position="204"/>
    </location>
</feature>
<name>A0A8X7CJK1_9ARAC</name>
<keyword evidence="3" id="KW-1185">Reference proteome</keyword>
<dbReference type="Proteomes" id="UP000886998">
    <property type="component" value="Unassembled WGS sequence"/>
</dbReference>
<accession>A0A8X7CJK1</accession>
<comment type="caution">
    <text evidence="2">The sequence shown here is derived from an EMBL/GenBank/DDBJ whole genome shotgun (WGS) entry which is preliminary data.</text>
</comment>
<dbReference type="AlphaFoldDB" id="A0A8X7CJK1"/>
<feature type="compositionally biased region" description="Polar residues" evidence="1">
    <location>
        <begin position="194"/>
        <end position="204"/>
    </location>
</feature>
<dbReference type="EMBL" id="BMAV01017718">
    <property type="protein sequence ID" value="GFY69591.1"/>
    <property type="molecule type" value="Genomic_DNA"/>
</dbReference>
<organism evidence="2 3">
    <name type="scientific">Trichonephila inaurata madagascariensis</name>
    <dbReference type="NCBI Taxonomy" id="2747483"/>
    <lineage>
        <taxon>Eukaryota</taxon>
        <taxon>Metazoa</taxon>
        <taxon>Ecdysozoa</taxon>
        <taxon>Arthropoda</taxon>
        <taxon>Chelicerata</taxon>
        <taxon>Arachnida</taxon>
        <taxon>Araneae</taxon>
        <taxon>Araneomorphae</taxon>
        <taxon>Entelegynae</taxon>
        <taxon>Araneoidea</taxon>
        <taxon>Nephilidae</taxon>
        <taxon>Trichonephila</taxon>
        <taxon>Trichonephila inaurata</taxon>
    </lineage>
</organism>
<evidence type="ECO:0000313" key="2">
    <source>
        <dbReference type="EMBL" id="GFY69591.1"/>
    </source>
</evidence>
<protein>
    <submittedName>
        <fullName evidence="2">Uncharacterized protein</fullName>
    </submittedName>
</protein>
<feature type="region of interest" description="Disordered" evidence="1">
    <location>
        <begin position="24"/>
        <end position="159"/>
    </location>
</feature>
<sequence>MQFPDSKSDDDSDFPEISLTELLEDMKKKNTQQNTQKETATESRIIPNSKFQYDDTTLFDKESQGLSHNRIQPSKILPREPPKRKFIDAVHSSKSKRVRLDIPPNAKRKHKDDSKSNCEKPIKKTRCDSPQIKEFENNPATYDQSELHDPFQNNSFDKTKEKSETLLKIELPEVSLRMELQENADCVESDMSEGLNNDGFSKDN</sequence>
<evidence type="ECO:0000313" key="3">
    <source>
        <dbReference type="Proteomes" id="UP000886998"/>
    </source>
</evidence>